<name>E7GFD7_9FIRM</name>
<dbReference type="AlphaFoldDB" id="E7GFD7"/>
<evidence type="ECO:0000313" key="1">
    <source>
        <dbReference type="EMBL" id="EFW03198.1"/>
    </source>
</evidence>
<evidence type="ECO:0008006" key="3">
    <source>
        <dbReference type="Google" id="ProtNLM"/>
    </source>
</evidence>
<dbReference type="Pfam" id="PF09560">
    <property type="entry name" value="Spore_YunB"/>
    <property type="match status" value="1"/>
</dbReference>
<dbReference type="eggNOG" id="ENOG5032US5">
    <property type="taxonomic scope" value="Bacteria"/>
</dbReference>
<dbReference type="OrthoDB" id="1641624at2"/>
<dbReference type="EMBL" id="ADKX01000049">
    <property type="protein sequence ID" value="EFW03198.1"/>
    <property type="molecule type" value="Genomic_DNA"/>
</dbReference>
<dbReference type="Proteomes" id="UP000003157">
    <property type="component" value="Unassembled WGS sequence"/>
</dbReference>
<organism evidence="1 2">
    <name type="scientific">Coprobacillus cateniformis</name>
    <dbReference type="NCBI Taxonomy" id="100884"/>
    <lineage>
        <taxon>Bacteria</taxon>
        <taxon>Bacillati</taxon>
        <taxon>Bacillota</taxon>
        <taxon>Erysipelotrichia</taxon>
        <taxon>Erysipelotrichales</taxon>
        <taxon>Coprobacillaceae</taxon>
        <taxon>Coprobacillus</taxon>
    </lineage>
</organism>
<reference evidence="1 2" key="1">
    <citation type="submission" date="2010-12" db="EMBL/GenBank/DDBJ databases">
        <title>The Genome Sequence of Coprobacillus sp. strain 29_1.</title>
        <authorList>
            <consortium name="The Broad Institute Genome Sequencing Platform"/>
            <person name="Earl A."/>
            <person name="Ward D."/>
            <person name="Feldgarden M."/>
            <person name="Gevers D."/>
            <person name="Daigneault M."/>
            <person name="Sibley C.D."/>
            <person name="White A."/>
            <person name="Strauss J."/>
            <person name="Allen-Vercoe E."/>
            <person name="Young S.K."/>
            <person name="Zeng Q."/>
            <person name="Gargeya S."/>
            <person name="Fitzgerald M."/>
            <person name="Haas B."/>
            <person name="Abouelleil A."/>
            <person name="Alvarado L."/>
            <person name="Arachchi H.M."/>
            <person name="Berlin A."/>
            <person name="Brown A."/>
            <person name="Chapman S.B."/>
            <person name="Chen Z."/>
            <person name="Dunbar C."/>
            <person name="Freedman E."/>
            <person name="Gearin G."/>
            <person name="Gellesch M."/>
            <person name="Goldberg J."/>
            <person name="Griggs A."/>
            <person name="Gujja S."/>
            <person name="Heilman E."/>
            <person name="Heiman D."/>
            <person name="Howarth C."/>
            <person name="Larson L."/>
            <person name="Lui A."/>
            <person name="MacDonald P.J.P."/>
            <person name="Mehta T."/>
            <person name="Montmayeur A."/>
            <person name="Murphy C."/>
            <person name="Neiman D."/>
            <person name="Pearson M."/>
            <person name="Priest M."/>
            <person name="Roberts A."/>
            <person name="Saif S."/>
            <person name="Shea T."/>
            <person name="Shenoy N."/>
            <person name="Sisk P."/>
            <person name="Stolte C."/>
            <person name="Sykes S."/>
            <person name="White J."/>
            <person name="Yandava C."/>
            <person name="Nusbaum C."/>
            <person name="Birren B."/>
        </authorList>
    </citation>
    <scope>NUCLEOTIDE SEQUENCE [LARGE SCALE GENOMIC DNA]</scope>
    <source>
        <strain evidence="1 2">29_1</strain>
    </source>
</reference>
<sequence length="218" mass="24981">MKKWLIVILVFFIIIALSGTGIYIKLIPSLKEYGKLEIERFNQLIISHCYFTSDSQYDNLVIIERGEDNEIELLDFDMVKVNQLATAIVMDIEKTYADLEEGTYLASDDSYYQRRLQQVSRSGIISNIPIATLLNLPAFSFVSPSIPVRYKHLSSVGSSIVKNVENYGVNHVMVELSIEINMNLTMVYPFFEQYHTHSIKIPVLLEIFQGQVPLVYSQ</sequence>
<dbReference type="RefSeq" id="WP_008790562.1">
    <property type="nucleotide sequence ID" value="NZ_AKCB01000001.1"/>
</dbReference>
<proteinExistence type="predicted"/>
<dbReference type="STRING" id="100884.GCA_000269565_00642"/>
<accession>E7GFD7</accession>
<evidence type="ECO:0000313" key="2">
    <source>
        <dbReference type="Proteomes" id="UP000003157"/>
    </source>
</evidence>
<dbReference type="HOGENOM" id="CLU_1265165_0_0_9"/>
<comment type="caution">
    <text evidence="1">The sequence shown here is derived from an EMBL/GenBank/DDBJ whole genome shotgun (WGS) entry which is preliminary data.</text>
</comment>
<gene>
    <name evidence="1" type="ORF">HMPREF9488_03480</name>
</gene>
<dbReference type="GeneID" id="78228541"/>
<dbReference type="InterPro" id="IPR014197">
    <property type="entry name" value="Sporulation_prot_YunB"/>
</dbReference>
<protein>
    <recommendedName>
        <fullName evidence="3">Sporulation protein YunB</fullName>
    </recommendedName>
</protein>
<keyword evidence="2" id="KW-1185">Reference proteome</keyword>